<organism evidence="1 2">
    <name type="scientific">Anoxybacterium hadale</name>
    <dbReference type="NCBI Taxonomy" id="3408580"/>
    <lineage>
        <taxon>Bacteria</taxon>
        <taxon>Bacillati</taxon>
        <taxon>Bacillota</taxon>
        <taxon>Clostridia</taxon>
        <taxon>Peptostreptococcales</taxon>
        <taxon>Anaerovoracaceae</taxon>
        <taxon>Anoxybacterium</taxon>
    </lineage>
</organism>
<dbReference type="EMBL" id="CP042469">
    <property type="protein sequence ID" value="QOX64300.1"/>
    <property type="molecule type" value="Genomic_DNA"/>
</dbReference>
<reference evidence="1" key="1">
    <citation type="submission" date="2019-08" db="EMBL/GenBank/DDBJ databases">
        <title>Genome sequence of Clostridiales bacterium MT110.</title>
        <authorList>
            <person name="Cao J."/>
        </authorList>
    </citation>
    <scope>NUCLEOTIDE SEQUENCE</scope>
    <source>
        <strain evidence="1">MT110</strain>
    </source>
</reference>
<sequence>MKKSMILAIVLLALSIGVFPYATGWVSEGKEAITVKETVLYGDRRAAEGVAVLNRTHCDYHMFWNTTYRVGSKLSVESNYRYSQAQLREDDGRASDLQLYTNINYAMSGDIDFSGENWNDLPRLVAADVAKRTPNGETHEEEISLADYYRFYPVTLELYLSKGQTTVYSARHDMADYFKIPVPQNHKVRVAITKGKNGAVNYIEQSSTEGDFQLSSGSTAISESGGYFAVSVSGQNNGQITMPEGISGIHFLPFTKAEGGIEPDWEGLRRDYPLKETEQVLHLIKDPKEERLLLFTRENEAVMLSVIDMETMELIRKSKLEEAVEDLSLWDVKIYDSFLVVTLSDYRFLLLQRDSDGLFVLKFAGNFNQNDKIGEKLQFDTAAMDFDGSHLAVAGYQPYTSYREGGGQYQYFASHSTYLMIYDEKGLTFAGKYDQSSDALPVPTDRADSTRKSVRAIDKNPLSVSFE</sequence>
<protein>
    <submittedName>
        <fullName evidence="1">Uncharacterized protein</fullName>
    </submittedName>
</protein>
<name>A0ACD1ACV3_9FIRM</name>
<proteinExistence type="predicted"/>
<gene>
    <name evidence="1" type="ORF">FRZ06_13580</name>
</gene>
<evidence type="ECO:0000313" key="1">
    <source>
        <dbReference type="EMBL" id="QOX64300.1"/>
    </source>
</evidence>
<evidence type="ECO:0000313" key="2">
    <source>
        <dbReference type="Proteomes" id="UP000594014"/>
    </source>
</evidence>
<dbReference type="Proteomes" id="UP000594014">
    <property type="component" value="Chromosome"/>
</dbReference>
<keyword evidence="2" id="KW-1185">Reference proteome</keyword>
<accession>A0ACD1ACV3</accession>